<name>A0A5B8Y1V4_9DELT</name>
<gene>
    <name evidence="2" type="ORF">FRD01_20945</name>
</gene>
<organism evidence="2 3">
    <name type="scientific">Microvenator marinus</name>
    <dbReference type="NCBI Taxonomy" id="2600177"/>
    <lineage>
        <taxon>Bacteria</taxon>
        <taxon>Deltaproteobacteria</taxon>
        <taxon>Bradymonadales</taxon>
        <taxon>Microvenatoraceae</taxon>
        <taxon>Microvenator</taxon>
    </lineage>
</organism>
<sequence>MSNDISRIRGAGVGNLEHTKNKSSSDGTFSKTMKSVADGALAAVGTAASVIPGGGLVSAATNGLRAALGGGDVGANDQMDKMWAMQRESQMFNLQYLELQTAIQEDNRRFSTMSNLMKARHDTAKAAINNMHV</sequence>
<dbReference type="RefSeq" id="WP_146962892.1">
    <property type="nucleotide sequence ID" value="NZ_CP042467.1"/>
</dbReference>
<dbReference type="EMBL" id="CP042467">
    <property type="protein sequence ID" value="QED29659.1"/>
    <property type="molecule type" value="Genomic_DNA"/>
</dbReference>
<reference evidence="2 3" key="1">
    <citation type="submission" date="2019-08" db="EMBL/GenBank/DDBJ databases">
        <authorList>
            <person name="Liang Q."/>
        </authorList>
    </citation>
    <scope>NUCLEOTIDE SEQUENCE [LARGE SCALE GENOMIC DNA]</scope>
    <source>
        <strain evidence="2 3">V1718</strain>
    </source>
</reference>
<keyword evidence="3" id="KW-1185">Reference proteome</keyword>
<evidence type="ECO:0000313" key="2">
    <source>
        <dbReference type="EMBL" id="QED29659.1"/>
    </source>
</evidence>
<dbReference type="OrthoDB" id="5518112at2"/>
<feature type="region of interest" description="Disordered" evidence="1">
    <location>
        <begin position="1"/>
        <end position="30"/>
    </location>
</feature>
<evidence type="ECO:0000313" key="3">
    <source>
        <dbReference type="Proteomes" id="UP000321595"/>
    </source>
</evidence>
<dbReference type="KEGG" id="bbae:FRD01_20945"/>
<dbReference type="Proteomes" id="UP000321595">
    <property type="component" value="Chromosome"/>
</dbReference>
<proteinExistence type="predicted"/>
<evidence type="ECO:0000256" key="1">
    <source>
        <dbReference type="SAM" id="MobiDB-lite"/>
    </source>
</evidence>
<protein>
    <submittedName>
        <fullName evidence="2">Uncharacterized protein</fullName>
    </submittedName>
</protein>
<dbReference type="AlphaFoldDB" id="A0A5B8Y1V4"/>
<accession>A0A5B8Y1V4</accession>